<dbReference type="Proteomes" id="UP000014461">
    <property type="component" value="Unassembled WGS sequence"/>
</dbReference>
<dbReference type="GO" id="GO:0004130">
    <property type="term" value="F:cytochrome-c peroxidase activity"/>
    <property type="evidence" value="ECO:0007669"/>
    <property type="project" value="TreeGrafter"/>
</dbReference>
<keyword evidence="3 4" id="KW-0408">Iron</keyword>
<evidence type="ECO:0000256" key="1">
    <source>
        <dbReference type="ARBA" id="ARBA00022617"/>
    </source>
</evidence>
<evidence type="ECO:0000313" key="7">
    <source>
        <dbReference type="Proteomes" id="UP000014461"/>
    </source>
</evidence>
<dbReference type="InterPro" id="IPR047758">
    <property type="entry name" value="CytoC_perox"/>
</dbReference>
<dbReference type="GO" id="GO:0009055">
    <property type="term" value="F:electron transfer activity"/>
    <property type="evidence" value="ECO:0007669"/>
    <property type="project" value="InterPro"/>
</dbReference>
<dbReference type="SUPFAM" id="SSF46626">
    <property type="entry name" value="Cytochrome c"/>
    <property type="match status" value="1"/>
</dbReference>
<reference evidence="6" key="1">
    <citation type="journal article" date="2013" name="Genome Announc.">
        <title>Draft Genome Sequence of Agarivorans albus Strain MKT 106T, an Agarolytic Marine Bacterium.</title>
        <authorList>
            <person name="Yasuike M."/>
            <person name="Nakamura Y."/>
            <person name="Kai W."/>
            <person name="Fujiwara A."/>
            <person name="Fukui Y."/>
            <person name="Satomi M."/>
            <person name="Sano M."/>
        </authorList>
    </citation>
    <scope>NUCLEOTIDE SEQUENCE [LARGE SCALE GENOMIC DNA]</scope>
</reference>
<feature type="domain" description="Cytochrome c" evidence="5">
    <location>
        <begin position="397"/>
        <end position="544"/>
    </location>
</feature>
<protein>
    <recommendedName>
        <fullName evidence="5">Cytochrome c domain-containing protein</fullName>
    </recommendedName>
</protein>
<dbReference type="NCBIfam" id="NF040606">
    <property type="entry name" value="CytoC_perox"/>
    <property type="match status" value="1"/>
</dbReference>
<dbReference type="InterPro" id="IPR009056">
    <property type="entry name" value="Cyt_c-like_dom"/>
</dbReference>
<evidence type="ECO:0000313" key="6">
    <source>
        <dbReference type="EMBL" id="GAD01115.1"/>
    </source>
</evidence>
<organism evidence="6 7">
    <name type="scientific">Agarivorans albus MKT 106</name>
    <dbReference type="NCBI Taxonomy" id="1331007"/>
    <lineage>
        <taxon>Bacteria</taxon>
        <taxon>Pseudomonadati</taxon>
        <taxon>Pseudomonadota</taxon>
        <taxon>Gammaproteobacteria</taxon>
        <taxon>Alteromonadales</taxon>
        <taxon>Alteromonadaceae</taxon>
        <taxon>Agarivorans</taxon>
    </lineage>
</organism>
<dbReference type="GO" id="GO:0020037">
    <property type="term" value="F:heme binding"/>
    <property type="evidence" value="ECO:0007669"/>
    <property type="project" value="InterPro"/>
</dbReference>
<sequence>MSKVLSSKLARLGIILLVLLVVYLLMLLSSDKVKSITDALTPPNLPELQVVHQDGSWLKQYWPEQNWGSKGDYVSDDARKYHHISQGTRTIPIPYQWFVSLEQPSGSLWSLLLLNGFSDNGLLSANEFLLRFGFIRSQVTEQNPDGLPIGFARTDSVNLPGYPTRTAGIGFTCAACHTGHFIHGEGENKTEYVIDGAPATTDLSLLTETLAAALGQTLLSSKLPILDGRFDRFARRVLGASYSPANKLSLAEELASIVAASEGQQDVIQVNEGFMRLDALNRIGNQVFAENINRRENYHAINAPVNYPHLWSASWFNWVQYDASIMSPLIRNAGEAMGVNAYVDMQSAMDDNRFSSSIPMQNLVWLEHFLGGEQPSQTKGFSGLQPPKWQFGPIDQQKAELGASLYQAKCQGCHLPPLDSQEIWQEQYFSPIVYHQNGEQKQTAEKVLQLKLIDLSQVGTDPAQANVLATRTLSTAGVSNVAAANVTPGLGIDETICGENPNQLYGSQMVGANYWKKNNAAKKKAAQLVDLPVNDSGEVLFGLALGAIVQETVNAWFKQQGVSDKALQAEFEGGRPNCIRVTSGYKARPLNGVWATAPFLHNGSVATLRDLLCPEGGERPKYLQLGNIGYDAVNLGLQQPEGFEKVANKALRKGQQYTAEGYFILDTSIPGNHNSGHHFSDLYDPGKHYLDQPKGVIGTAFDSQQCDAILEYLKTI</sequence>
<dbReference type="AlphaFoldDB" id="R9PIC2"/>
<accession>R9PIC2</accession>
<keyword evidence="2 4" id="KW-0479">Metal-binding</keyword>
<dbReference type="Pfam" id="PF21419">
    <property type="entry name" value="RoxA-like_Cyt-c"/>
    <property type="match status" value="1"/>
</dbReference>
<dbReference type="PANTHER" id="PTHR30600">
    <property type="entry name" value="CYTOCHROME C PEROXIDASE-RELATED"/>
    <property type="match status" value="1"/>
</dbReference>
<dbReference type="Gene3D" id="1.10.760.10">
    <property type="entry name" value="Cytochrome c-like domain"/>
    <property type="match status" value="1"/>
</dbReference>
<dbReference type="EMBL" id="BARX01000006">
    <property type="protein sequence ID" value="GAD01115.1"/>
    <property type="molecule type" value="Genomic_DNA"/>
</dbReference>
<dbReference type="STRING" id="1331007.AALB_1195"/>
<keyword evidence="1 4" id="KW-0349">Heme</keyword>
<comment type="caution">
    <text evidence="6">The sequence shown here is derived from an EMBL/GenBank/DDBJ whole genome shotgun (WGS) entry which is preliminary data.</text>
</comment>
<name>R9PIC2_AGAAL</name>
<evidence type="ECO:0000256" key="3">
    <source>
        <dbReference type="ARBA" id="ARBA00023004"/>
    </source>
</evidence>
<dbReference type="RefSeq" id="WP_016400883.1">
    <property type="nucleotide sequence ID" value="NZ_BARX01000006.1"/>
</dbReference>
<evidence type="ECO:0000256" key="4">
    <source>
        <dbReference type="PROSITE-ProRule" id="PRU00433"/>
    </source>
</evidence>
<proteinExistence type="predicted"/>
<evidence type="ECO:0000256" key="2">
    <source>
        <dbReference type="ARBA" id="ARBA00022723"/>
    </source>
</evidence>
<evidence type="ECO:0000259" key="5">
    <source>
        <dbReference type="PROSITE" id="PS51007"/>
    </source>
</evidence>
<dbReference type="PANTHER" id="PTHR30600:SF9">
    <property type="entry name" value="BLR7738 PROTEIN"/>
    <property type="match status" value="1"/>
</dbReference>
<keyword evidence="7" id="KW-1185">Reference proteome</keyword>
<dbReference type="PROSITE" id="PS51007">
    <property type="entry name" value="CYTC"/>
    <property type="match status" value="1"/>
</dbReference>
<gene>
    <name evidence="6" type="ORF">AALB_1195</name>
</gene>
<dbReference type="InterPro" id="IPR036909">
    <property type="entry name" value="Cyt_c-like_dom_sf"/>
</dbReference>
<dbReference type="InterPro" id="IPR051395">
    <property type="entry name" value="Cytochrome_c_Peroxidase/MauG"/>
</dbReference>
<dbReference type="GO" id="GO:0046872">
    <property type="term" value="F:metal ion binding"/>
    <property type="evidence" value="ECO:0007669"/>
    <property type="project" value="UniProtKB-KW"/>
</dbReference>